<evidence type="ECO:0000313" key="1">
    <source>
        <dbReference type="EMBL" id="KRX27729.1"/>
    </source>
</evidence>
<reference evidence="1 2" key="1">
    <citation type="submission" date="2015-01" db="EMBL/GenBank/DDBJ databases">
        <title>Evolution of Trichinella species and genotypes.</title>
        <authorList>
            <person name="Korhonen P.K."/>
            <person name="Edoardo P."/>
            <person name="Giuseppe L.R."/>
            <person name="Gasser R.B."/>
        </authorList>
    </citation>
    <scope>NUCLEOTIDE SEQUENCE [LARGE SCALE GENOMIC DNA]</scope>
    <source>
        <strain evidence="1">ISS37</strain>
    </source>
</reference>
<comment type="caution">
    <text evidence="1">The sequence shown here is derived from an EMBL/GenBank/DDBJ whole genome shotgun (WGS) entry which is preliminary data.</text>
</comment>
<keyword evidence="2" id="KW-1185">Reference proteome</keyword>
<organism evidence="1 2">
    <name type="scientific">Trichinella nelsoni</name>
    <dbReference type="NCBI Taxonomy" id="6336"/>
    <lineage>
        <taxon>Eukaryota</taxon>
        <taxon>Metazoa</taxon>
        <taxon>Ecdysozoa</taxon>
        <taxon>Nematoda</taxon>
        <taxon>Enoplea</taxon>
        <taxon>Dorylaimia</taxon>
        <taxon>Trichinellida</taxon>
        <taxon>Trichinellidae</taxon>
        <taxon>Trichinella</taxon>
    </lineage>
</organism>
<accession>A0A0V0SM52</accession>
<gene>
    <name evidence="1" type="ORF">T07_5092</name>
</gene>
<name>A0A0V0SM52_9BILA</name>
<dbReference type="EMBL" id="JYDL01000002">
    <property type="protein sequence ID" value="KRX27729.1"/>
    <property type="molecule type" value="Genomic_DNA"/>
</dbReference>
<evidence type="ECO:0000313" key="2">
    <source>
        <dbReference type="Proteomes" id="UP000054630"/>
    </source>
</evidence>
<sequence length="66" mass="7856">MKLIVVQCKKSLTATFFVIQQYFNHFDVNCIISKSVCKMRFELLISQQFLKVKKILHFYTYLSSLT</sequence>
<proteinExistence type="predicted"/>
<dbReference type="Proteomes" id="UP000054630">
    <property type="component" value="Unassembled WGS sequence"/>
</dbReference>
<protein>
    <submittedName>
        <fullName evidence="1">Uncharacterized protein</fullName>
    </submittedName>
</protein>
<dbReference type="AlphaFoldDB" id="A0A0V0SM52"/>